<dbReference type="Gene3D" id="1.10.357.10">
    <property type="entry name" value="Tetracycline Repressor, domain 2"/>
    <property type="match status" value="1"/>
</dbReference>
<evidence type="ECO:0000256" key="2">
    <source>
        <dbReference type="ARBA" id="ARBA00023125"/>
    </source>
</evidence>
<dbReference type="PANTHER" id="PTHR30055:SF234">
    <property type="entry name" value="HTH-TYPE TRANSCRIPTIONAL REGULATOR BETI"/>
    <property type="match status" value="1"/>
</dbReference>
<feature type="domain" description="HTH tetR-type" evidence="5">
    <location>
        <begin position="9"/>
        <end position="69"/>
    </location>
</feature>
<evidence type="ECO:0000256" key="3">
    <source>
        <dbReference type="ARBA" id="ARBA00023163"/>
    </source>
</evidence>
<keyword evidence="7" id="KW-1185">Reference proteome</keyword>
<dbReference type="InterPro" id="IPR009057">
    <property type="entry name" value="Homeodomain-like_sf"/>
</dbReference>
<protein>
    <submittedName>
        <fullName evidence="6">AcrR family transcriptional regulator</fullName>
    </submittedName>
</protein>
<dbReference type="Pfam" id="PF00440">
    <property type="entry name" value="TetR_N"/>
    <property type="match status" value="1"/>
</dbReference>
<dbReference type="PRINTS" id="PR00455">
    <property type="entry name" value="HTHTETR"/>
</dbReference>
<dbReference type="PANTHER" id="PTHR30055">
    <property type="entry name" value="HTH-TYPE TRANSCRIPTIONAL REGULATOR RUTR"/>
    <property type="match status" value="1"/>
</dbReference>
<dbReference type="SUPFAM" id="SSF46689">
    <property type="entry name" value="Homeodomain-like"/>
    <property type="match status" value="1"/>
</dbReference>
<dbReference type="RefSeq" id="WP_068121437.1">
    <property type="nucleotide sequence ID" value="NZ_CCXJ01000369.1"/>
</dbReference>
<keyword evidence="1" id="KW-0805">Transcription regulation</keyword>
<dbReference type="Proteomes" id="UP001240447">
    <property type="component" value="Unassembled WGS sequence"/>
</dbReference>
<organism evidence="6 7">
    <name type="scientific">Nocardioides massiliensis</name>
    <dbReference type="NCBI Taxonomy" id="1325935"/>
    <lineage>
        <taxon>Bacteria</taxon>
        <taxon>Bacillati</taxon>
        <taxon>Actinomycetota</taxon>
        <taxon>Actinomycetes</taxon>
        <taxon>Propionibacteriales</taxon>
        <taxon>Nocardioidaceae</taxon>
        <taxon>Nocardioides</taxon>
    </lineage>
</organism>
<dbReference type="EMBL" id="JAUSQM010000001">
    <property type="protein sequence ID" value="MDP9821878.1"/>
    <property type="molecule type" value="Genomic_DNA"/>
</dbReference>
<evidence type="ECO:0000259" key="5">
    <source>
        <dbReference type="PROSITE" id="PS50977"/>
    </source>
</evidence>
<dbReference type="InterPro" id="IPR001647">
    <property type="entry name" value="HTH_TetR"/>
</dbReference>
<evidence type="ECO:0000313" key="7">
    <source>
        <dbReference type="Proteomes" id="UP001240447"/>
    </source>
</evidence>
<reference evidence="6 7" key="1">
    <citation type="submission" date="2023-07" db="EMBL/GenBank/DDBJ databases">
        <title>Sequencing the genomes of 1000 actinobacteria strains.</title>
        <authorList>
            <person name="Klenk H.-P."/>
        </authorList>
    </citation>
    <scope>NUCLEOTIDE SEQUENCE [LARGE SCALE GENOMIC DNA]</scope>
    <source>
        <strain evidence="6 7">GD13</strain>
    </source>
</reference>
<name>A0ABT9NN85_9ACTN</name>
<comment type="caution">
    <text evidence="6">The sequence shown here is derived from an EMBL/GenBank/DDBJ whole genome shotgun (WGS) entry which is preliminary data.</text>
</comment>
<dbReference type="Gene3D" id="1.10.10.60">
    <property type="entry name" value="Homeodomain-like"/>
    <property type="match status" value="1"/>
</dbReference>
<evidence type="ECO:0000256" key="1">
    <source>
        <dbReference type="ARBA" id="ARBA00023015"/>
    </source>
</evidence>
<proteinExistence type="predicted"/>
<sequence>MTLVEERHALYRALVLDAAEREFAQQGYADTKVTAIARAAGVSLATFYKAFPGKEEVWNELHRRRNTDLRARVDERIAATDQPLERILTGVAGAVSYLADHPTYLELNLRTASGWLYGTGTTADQATAWAAGMRTIDAGVRAAVTAGQLGDLRPAIARGMIISALQVWLADWVDSGYDREPDALVDDLVAHLRRLLTTTTGSPA</sequence>
<evidence type="ECO:0000256" key="4">
    <source>
        <dbReference type="PROSITE-ProRule" id="PRU00335"/>
    </source>
</evidence>
<dbReference type="InterPro" id="IPR050109">
    <property type="entry name" value="HTH-type_TetR-like_transc_reg"/>
</dbReference>
<keyword evidence="3" id="KW-0804">Transcription</keyword>
<evidence type="ECO:0000313" key="6">
    <source>
        <dbReference type="EMBL" id="MDP9821878.1"/>
    </source>
</evidence>
<dbReference type="PROSITE" id="PS50977">
    <property type="entry name" value="HTH_TETR_2"/>
    <property type="match status" value="1"/>
</dbReference>
<feature type="DNA-binding region" description="H-T-H motif" evidence="4">
    <location>
        <begin position="32"/>
        <end position="51"/>
    </location>
</feature>
<keyword evidence="2 4" id="KW-0238">DNA-binding</keyword>
<accession>A0ABT9NN85</accession>
<gene>
    <name evidence="6" type="ORF">J2S59_001687</name>
</gene>